<gene>
    <name evidence="1" type="ORF">DDV96_02825</name>
</gene>
<accession>A0A2U0I530</accession>
<reference evidence="1 2" key="1">
    <citation type="submission" date="2018-04" db="EMBL/GenBank/DDBJ databases">
        <title>Marixanthomonas spongiae HN-E44 sp. nov., isolated from a marine sponge.</title>
        <authorList>
            <person name="Luo L."/>
            <person name="Zhuang L."/>
        </authorList>
    </citation>
    <scope>NUCLEOTIDE SEQUENCE [LARGE SCALE GENOMIC DNA]</scope>
    <source>
        <strain evidence="1 2">HN-E44</strain>
    </source>
</reference>
<name>A0A2U0I530_9FLAO</name>
<dbReference type="Proteomes" id="UP000245962">
    <property type="component" value="Unassembled WGS sequence"/>
</dbReference>
<organism evidence="1 2">
    <name type="scientific">Marixanthomonas spongiae</name>
    <dbReference type="NCBI Taxonomy" id="2174845"/>
    <lineage>
        <taxon>Bacteria</taxon>
        <taxon>Pseudomonadati</taxon>
        <taxon>Bacteroidota</taxon>
        <taxon>Flavobacteriia</taxon>
        <taxon>Flavobacteriales</taxon>
        <taxon>Flavobacteriaceae</taxon>
        <taxon>Marixanthomonas</taxon>
    </lineage>
</organism>
<protein>
    <submittedName>
        <fullName evidence="1">Uncharacterized protein</fullName>
    </submittedName>
</protein>
<evidence type="ECO:0000313" key="1">
    <source>
        <dbReference type="EMBL" id="PVW16221.1"/>
    </source>
</evidence>
<proteinExistence type="predicted"/>
<dbReference type="RefSeq" id="WP_116693239.1">
    <property type="nucleotide sequence ID" value="NZ_QEHR01000002.1"/>
</dbReference>
<dbReference type="OrthoDB" id="980645at2"/>
<comment type="caution">
    <text evidence="1">The sequence shown here is derived from an EMBL/GenBank/DDBJ whole genome shotgun (WGS) entry which is preliminary data.</text>
</comment>
<keyword evidence="2" id="KW-1185">Reference proteome</keyword>
<dbReference type="EMBL" id="QEHR01000002">
    <property type="protein sequence ID" value="PVW16221.1"/>
    <property type="molecule type" value="Genomic_DNA"/>
</dbReference>
<evidence type="ECO:0000313" key="2">
    <source>
        <dbReference type="Proteomes" id="UP000245962"/>
    </source>
</evidence>
<sequence>MKAALFFTVIFMMLKPLWPIVDYALNYDYIVAFVCENRDKPELECNGTCYLTKELAKEAKDDANPLGNSQTKYEWSQVVYVEPVSTYTLNAPNAFEVCAIPVGADQRADSQLYAYNIPKPPQA</sequence>
<dbReference type="AlphaFoldDB" id="A0A2U0I530"/>